<dbReference type="InterPro" id="IPR011006">
    <property type="entry name" value="CheY-like_superfamily"/>
</dbReference>
<dbReference type="InterPro" id="IPR036388">
    <property type="entry name" value="WH-like_DNA-bd_sf"/>
</dbReference>
<dbReference type="SUPFAM" id="SSF46894">
    <property type="entry name" value="C-terminal effector domain of the bipartite response regulators"/>
    <property type="match status" value="1"/>
</dbReference>
<keyword evidence="2" id="KW-0963">Cytoplasm</keyword>
<dbReference type="Proteomes" id="UP001317705">
    <property type="component" value="Chromosome"/>
</dbReference>
<evidence type="ECO:0000256" key="4">
    <source>
        <dbReference type="ARBA" id="ARBA00023012"/>
    </source>
</evidence>
<dbReference type="CDD" id="cd00383">
    <property type="entry name" value="trans_reg_C"/>
    <property type="match status" value="1"/>
</dbReference>
<dbReference type="SMART" id="SM00862">
    <property type="entry name" value="Trans_reg_C"/>
    <property type="match status" value="1"/>
</dbReference>
<dbReference type="InterPro" id="IPR039420">
    <property type="entry name" value="WalR-like"/>
</dbReference>
<dbReference type="Gene3D" id="3.40.50.2300">
    <property type="match status" value="1"/>
</dbReference>
<evidence type="ECO:0000256" key="6">
    <source>
        <dbReference type="ARBA" id="ARBA00023125"/>
    </source>
</evidence>
<protein>
    <submittedName>
        <fullName evidence="12">DNA-binding response regulator</fullName>
    </submittedName>
</protein>
<evidence type="ECO:0000259" key="10">
    <source>
        <dbReference type="PROSITE" id="PS50110"/>
    </source>
</evidence>
<dbReference type="PROSITE" id="PS50110">
    <property type="entry name" value="RESPONSE_REGULATORY"/>
    <property type="match status" value="1"/>
</dbReference>
<evidence type="ECO:0000259" key="11">
    <source>
        <dbReference type="PROSITE" id="PS51755"/>
    </source>
</evidence>
<accession>A0ABN6VX49</accession>
<organism evidence="12 13">
    <name type="scientific">Geotalea uraniireducens</name>
    <dbReference type="NCBI Taxonomy" id="351604"/>
    <lineage>
        <taxon>Bacteria</taxon>
        <taxon>Pseudomonadati</taxon>
        <taxon>Thermodesulfobacteriota</taxon>
        <taxon>Desulfuromonadia</taxon>
        <taxon>Geobacterales</taxon>
        <taxon>Geobacteraceae</taxon>
        <taxon>Geotalea</taxon>
    </lineage>
</organism>
<keyword evidence="6 9" id="KW-0238">DNA-binding</keyword>
<name>A0ABN6VX49_9BACT</name>
<proteinExistence type="predicted"/>
<keyword evidence="13" id="KW-1185">Reference proteome</keyword>
<dbReference type="SMART" id="SM00448">
    <property type="entry name" value="REC"/>
    <property type="match status" value="1"/>
</dbReference>
<evidence type="ECO:0000256" key="7">
    <source>
        <dbReference type="ARBA" id="ARBA00023163"/>
    </source>
</evidence>
<evidence type="ECO:0000256" key="2">
    <source>
        <dbReference type="ARBA" id="ARBA00022490"/>
    </source>
</evidence>
<dbReference type="Pfam" id="PF00486">
    <property type="entry name" value="Trans_reg_C"/>
    <property type="match status" value="1"/>
</dbReference>
<feature type="DNA-binding region" description="OmpR/PhoB-type" evidence="9">
    <location>
        <begin position="132"/>
        <end position="231"/>
    </location>
</feature>
<dbReference type="InterPro" id="IPR001789">
    <property type="entry name" value="Sig_transdc_resp-reg_receiver"/>
</dbReference>
<keyword evidence="5" id="KW-0805">Transcription regulation</keyword>
<keyword evidence="7" id="KW-0804">Transcription</keyword>
<dbReference type="InterPro" id="IPR001867">
    <property type="entry name" value="OmpR/PhoB-type_DNA-bd"/>
</dbReference>
<evidence type="ECO:0000313" key="13">
    <source>
        <dbReference type="Proteomes" id="UP001317705"/>
    </source>
</evidence>
<evidence type="ECO:0000256" key="5">
    <source>
        <dbReference type="ARBA" id="ARBA00023015"/>
    </source>
</evidence>
<dbReference type="Gene3D" id="1.10.10.10">
    <property type="entry name" value="Winged helix-like DNA-binding domain superfamily/Winged helix DNA-binding domain"/>
    <property type="match status" value="1"/>
</dbReference>
<dbReference type="RefSeq" id="WP_282000111.1">
    <property type="nucleotide sequence ID" value="NZ_AP027151.1"/>
</dbReference>
<reference evidence="12 13" key="1">
    <citation type="submission" date="2022-12" db="EMBL/GenBank/DDBJ databases">
        <title>Polyphasic characterization of Geotalea uranireducens NIT-SL11 newly isolated from a complex of sewage sludge and microbially reduced graphene oxide.</title>
        <authorList>
            <person name="Xie L."/>
            <person name="Yoshida N."/>
            <person name="Meng L."/>
        </authorList>
    </citation>
    <scope>NUCLEOTIDE SEQUENCE [LARGE SCALE GENOMIC DNA]</scope>
    <source>
        <strain evidence="12 13">NIT-SL11</strain>
    </source>
</reference>
<feature type="domain" description="Response regulatory" evidence="10">
    <location>
        <begin position="3"/>
        <end position="116"/>
    </location>
</feature>
<evidence type="ECO:0000256" key="8">
    <source>
        <dbReference type="PROSITE-ProRule" id="PRU00169"/>
    </source>
</evidence>
<keyword evidence="3 8" id="KW-0597">Phosphoprotein</keyword>
<dbReference type="PANTHER" id="PTHR48111:SF39">
    <property type="entry name" value="TRANSCRIPTIONAL REGULATORY PROTEIN CPXR"/>
    <property type="match status" value="1"/>
</dbReference>
<gene>
    <name evidence="12" type="primary">cpxR_2</name>
    <name evidence="12" type="ORF">GURASL_29220</name>
</gene>
<dbReference type="PANTHER" id="PTHR48111">
    <property type="entry name" value="REGULATOR OF RPOS"/>
    <property type="match status" value="1"/>
</dbReference>
<feature type="modified residue" description="4-aspartylphosphate" evidence="8">
    <location>
        <position position="52"/>
    </location>
</feature>
<dbReference type="GO" id="GO:0003677">
    <property type="term" value="F:DNA binding"/>
    <property type="evidence" value="ECO:0007669"/>
    <property type="project" value="UniProtKB-KW"/>
</dbReference>
<feature type="domain" description="OmpR/PhoB-type" evidence="11">
    <location>
        <begin position="132"/>
        <end position="231"/>
    </location>
</feature>
<dbReference type="InterPro" id="IPR016032">
    <property type="entry name" value="Sig_transdc_resp-reg_C-effctor"/>
</dbReference>
<dbReference type="Gene3D" id="6.10.250.690">
    <property type="match status" value="1"/>
</dbReference>
<dbReference type="SUPFAM" id="SSF52172">
    <property type="entry name" value="CheY-like"/>
    <property type="match status" value="1"/>
</dbReference>
<evidence type="ECO:0000256" key="9">
    <source>
        <dbReference type="PROSITE-ProRule" id="PRU01091"/>
    </source>
</evidence>
<evidence type="ECO:0000256" key="1">
    <source>
        <dbReference type="ARBA" id="ARBA00004496"/>
    </source>
</evidence>
<evidence type="ECO:0000256" key="3">
    <source>
        <dbReference type="ARBA" id="ARBA00022553"/>
    </source>
</evidence>
<dbReference type="Pfam" id="PF00072">
    <property type="entry name" value="Response_reg"/>
    <property type="match status" value="1"/>
</dbReference>
<dbReference type="PROSITE" id="PS51755">
    <property type="entry name" value="OMPR_PHOB"/>
    <property type="match status" value="1"/>
</dbReference>
<dbReference type="EMBL" id="AP027151">
    <property type="protein sequence ID" value="BDV43999.1"/>
    <property type="molecule type" value="Genomic_DNA"/>
</dbReference>
<comment type="subcellular location">
    <subcellularLocation>
        <location evidence="1">Cytoplasm</location>
    </subcellularLocation>
</comment>
<keyword evidence="4" id="KW-0902">Two-component regulatory system</keyword>
<evidence type="ECO:0000313" key="12">
    <source>
        <dbReference type="EMBL" id="BDV43999.1"/>
    </source>
</evidence>
<sequence>MERLLMIDNDGKATEELSQYLTREGFCVDTVERGSTGIERATAGQYDLVLLDIQLPDLNGFEVLNQLCSRTTIPVVIVTARGDDIDKIVGLEMGADDYLAKPCNPRELLARLRVVLRRIRPQRVRAAASPAPRKLKVGDLEINLGTRMVLRGGEIVELTSVEFNLLRQLVANAGELVSREKLIREVLGRALSPCDRSIDVHVSKLRKKLGISAEGFDRIKTIRNEGYIYTLATAIDQLGSGRC</sequence>